<organism evidence="1 2">
    <name type="scientific">Tissierella simiarum</name>
    <dbReference type="NCBI Taxonomy" id="2841534"/>
    <lineage>
        <taxon>Bacteria</taxon>
        <taxon>Bacillati</taxon>
        <taxon>Bacillota</taxon>
        <taxon>Tissierellia</taxon>
        <taxon>Tissierellales</taxon>
        <taxon>Tissierellaceae</taxon>
        <taxon>Tissierella</taxon>
    </lineage>
</organism>
<dbReference type="Proteomes" id="UP000749471">
    <property type="component" value="Unassembled WGS sequence"/>
</dbReference>
<comment type="caution">
    <text evidence="1">The sequence shown here is derived from an EMBL/GenBank/DDBJ whole genome shotgun (WGS) entry which is preliminary data.</text>
</comment>
<proteinExistence type="predicted"/>
<evidence type="ECO:0000313" key="1">
    <source>
        <dbReference type="EMBL" id="MBU5437176.1"/>
    </source>
</evidence>
<gene>
    <name evidence="1" type="ORF">KQI42_04095</name>
</gene>
<dbReference type="RefSeq" id="WP_216516998.1">
    <property type="nucleotide sequence ID" value="NZ_JAHLPM010000002.1"/>
</dbReference>
<reference evidence="1 2" key="1">
    <citation type="submission" date="2021-06" db="EMBL/GenBank/DDBJ databases">
        <authorList>
            <person name="Sun Q."/>
            <person name="Li D."/>
        </authorList>
    </citation>
    <scope>NUCLEOTIDE SEQUENCE [LARGE SCALE GENOMIC DNA]</scope>
    <source>
        <strain evidence="1 2">MSJ-40</strain>
    </source>
</reference>
<dbReference type="Pfam" id="PF09388">
    <property type="entry name" value="SpoOE-like"/>
    <property type="match status" value="1"/>
</dbReference>
<dbReference type="EMBL" id="JAHLPM010000002">
    <property type="protein sequence ID" value="MBU5437176.1"/>
    <property type="molecule type" value="Genomic_DNA"/>
</dbReference>
<protein>
    <submittedName>
        <fullName evidence="1">Aspartyl-phosphate phosphatase Spo0E family protein</fullName>
    </submittedName>
</protein>
<evidence type="ECO:0000313" key="2">
    <source>
        <dbReference type="Proteomes" id="UP000749471"/>
    </source>
</evidence>
<sequence>MIDKINQVRDSLHKQLESKDIDDKEILKISQELDELIKEYYVSEMKKENKNEEY</sequence>
<keyword evidence="2" id="KW-1185">Reference proteome</keyword>
<dbReference type="InterPro" id="IPR018540">
    <property type="entry name" value="Spo0E-like"/>
</dbReference>
<accession>A0ABS6E2N8</accession>
<name>A0ABS6E2N8_9FIRM</name>